<name>A0A0S2I4Q2_9BACT</name>
<dbReference type="InterPro" id="IPR036097">
    <property type="entry name" value="HisK_dim/P_sf"/>
</dbReference>
<dbReference type="Gene3D" id="1.10.287.130">
    <property type="match status" value="1"/>
</dbReference>
<dbReference type="PANTHER" id="PTHR43547:SF2">
    <property type="entry name" value="HYBRID SIGNAL TRANSDUCTION HISTIDINE KINASE C"/>
    <property type="match status" value="1"/>
</dbReference>
<keyword evidence="4 8" id="KW-0808">Transferase</keyword>
<proteinExistence type="predicted"/>
<organism evidence="8 9">
    <name type="scientific">Salinivirga cyanobacteriivorans</name>
    <dbReference type="NCBI Taxonomy" id="1307839"/>
    <lineage>
        <taxon>Bacteria</taxon>
        <taxon>Pseudomonadati</taxon>
        <taxon>Bacteroidota</taxon>
        <taxon>Bacteroidia</taxon>
        <taxon>Bacteroidales</taxon>
        <taxon>Salinivirgaceae</taxon>
        <taxon>Salinivirga</taxon>
    </lineage>
</organism>
<accession>A0A0S2I4Q2</accession>
<dbReference type="SUPFAM" id="SSF47384">
    <property type="entry name" value="Homodimeric domain of signal transducing histidine kinase"/>
    <property type="match status" value="1"/>
</dbReference>
<dbReference type="Pfam" id="PF01590">
    <property type="entry name" value="GAF"/>
    <property type="match status" value="1"/>
</dbReference>
<dbReference type="GO" id="GO:0000155">
    <property type="term" value="F:phosphorelay sensor kinase activity"/>
    <property type="evidence" value="ECO:0007669"/>
    <property type="project" value="InterPro"/>
</dbReference>
<comment type="catalytic activity">
    <reaction evidence="1">
        <text>ATP + protein L-histidine = ADP + protein N-phospho-L-histidine.</text>
        <dbReference type="EC" id="2.7.13.3"/>
    </reaction>
</comment>
<dbReference type="CDD" id="cd00075">
    <property type="entry name" value="HATPase"/>
    <property type="match status" value="1"/>
</dbReference>
<evidence type="ECO:0000256" key="1">
    <source>
        <dbReference type="ARBA" id="ARBA00000085"/>
    </source>
</evidence>
<evidence type="ECO:0000259" key="7">
    <source>
        <dbReference type="PROSITE" id="PS50109"/>
    </source>
</evidence>
<dbReference type="SUPFAM" id="SSF55874">
    <property type="entry name" value="ATPase domain of HSP90 chaperone/DNA topoisomerase II/histidine kinase"/>
    <property type="match status" value="1"/>
</dbReference>
<dbReference type="Gene3D" id="3.30.450.40">
    <property type="match status" value="1"/>
</dbReference>
<dbReference type="EMBL" id="CP013118">
    <property type="protein sequence ID" value="ALO17327.1"/>
    <property type="molecule type" value="Genomic_DNA"/>
</dbReference>
<dbReference type="InterPro" id="IPR004358">
    <property type="entry name" value="Sig_transdc_His_kin-like_C"/>
</dbReference>
<evidence type="ECO:0000313" key="9">
    <source>
        <dbReference type="Proteomes" id="UP000064893"/>
    </source>
</evidence>
<evidence type="ECO:0000313" key="8">
    <source>
        <dbReference type="EMBL" id="ALO17327.1"/>
    </source>
</evidence>
<dbReference type="Gene3D" id="3.30.565.10">
    <property type="entry name" value="Histidine kinase-like ATPase, C-terminal domain"/>
    <property type="match status" value="1"/>
</dbReference>
<dbReference type="FunFam" id="3.30.565.10:FF:000006">
    <property type="entry name" value="Sensor histidine kinase WalK"/>
    <property type="match status" value="1"/>
</dbReference>
<sequence length="443" mass="49785">MALSADIDTIIDAAKTISSEIVPEELLKKTMTIILEHAGAQKGVLILNEKDTGTWKIEALGYVEQNNIKIALSHYDLSDKILPVTIINSVINNNKIITLNDAQANSYYGSNPYVKEHKIKSLVAIPVLKQASTVGILYLENNLNKNLFTQDRVNVLSILCTQLAISLENAQLYNTLEQKVRQRTQEVIKQKEEIQQQATMLETVNKELKTLNHTKDKLFSIIGHDLRNPFNIILGQSDLLIENLDEMDSKDTKKSLKFIENASKDAFQLLQNLLDWSRAQTGQLNFYPRKINLKQTIERDISLQENMAQTKNIELIKNIPSQLNIYADPDMVSTITRNLLSNALKFTSEGGNVVLEAQKSEKFVNIAIQDNGTGIKKEHIAILFSEDETYTTRGTNSEKGIGLGLKLCKDFITQNGGKISVESEYGRGTKFSFTLPLADQERE</sequence>
<dbReference type="PROSITE" id="PS50109">
    <property type="entry name" value="HIS_KIN"/>
    <property type="match status" value="1"/>
</dbReference>
<evidence type="ECO:0000256" key="4">
    <source>
        <dbReference type="ARBA" id="ARBA00022679"/>
    </source>
</evidence>
<dbReference type="SMART" id="SM00388">
    <property type="entry name" value="HisKA"/>
    <property type="match status" value="1"/>
</dbReference>
<dbReference type="InterPro" id="IPR005467">
    <property type="entry name" value="His_kinase_dom"/>
</dbReference>
<protein>
    <recommendedName>
        <fullName evidence="2">histidine kinase</fullName>
        <ecNumber evidence="2">2.7.13.3</ecNumber>
    </recommendedName>
</protein>
<gene>
    <name evidence="8" type="primary">pleC_8</name>
    <name evidence="8" type="ORF">L21SP5_03730</name>
</gene>
<dbReference type="PRINTS" id="PR00344">
    <property type="entry name" value="BCTRLSENSOR"/>
</dbReference>
<feature type="domain" description="Histidine kinase" evidence="7">
    <location>
        <begin position="221"/>
        <end position="439"/>
    </location>
</feature>
<dbReference type="InterPro" id="IPR003594">
    <property type="entry name" value="HATPase_dom"/>
</dbReference>
<dbReference type="PANTHER" id="PTHR43547">
    <property type="entry name" value="TWO-COMPONENT HISTIDINE KINASE"/>
    <property type="match status" value="1"/>
</dbReference>
<dbReference type="InterPro" id="IPR003661">
    <property type="entry name" value="HisK_dim/P_dom"/>
</dbReference>
<dbReference type="KEGG" id="blq:L21SP5_03730"/>
<evidence type="ECO:0000256" key="3">
    <source>
        <dbReference type="ARBA" id="ARBA00022553"/>
    </source>
</evidence>
<dbReference type="RefSeq" id="WP_057954613.1">
    <property type="nucleotide sequence ID" value="NZ_CP013118.1"/>
</dbReference>
<dbReference type="Pfam" id="PF00512">
    <property type="entry name" value="HisKA"/>
    <property type="match status" value="1"/>
</dbReference>
<dbReference type="Pfam" id="PF02518">
    <property type="entry name" value="HATPase_c"/>
    <property type="match status" value="1"/>
</dbReference>
<feature type="coiled-coil region" evidence="6">
    <location>
        <begin position="173"/>
        <end position="211"/>
    </location>
</feature>
<dbReference type="OrthoDB" id="9781208at2"/>
<dbReference type="InterPro" id="IPR029016">
    <property type="entry name" value="GAF-like_dom_sf"/>
</dbReference>
<dbReference type="InterPro" id="IPR003018">
    <property type="entry name" value="GAF"/>
</dbReference>
<reference evidence="8 9" key="1">
    <citation type="submission" date="2015-11" db="EMBL/GenBank/DDBJ databases">
        <title>Description and complete genome sequence of a novel strain predominating in hypersaline microbial mats and representing a new family of the Bacteriodetes phylum.</title>
        <authorList>
            <person name="Spring S."/>
            <person name="Bunk B."/>
            <person name="Sproer C."/>
            <person name="Klenk H.-P."/>
        </authorList>
    </citation>
    <scope>NUCLEOTIDE SEQUENCE [LARGE SCALE GENOMIC DNA]</scope>
    <source>
        <strain evidence="8 9">L21-Spi-D4</strain>
    </source>
</reference>
<keyword evidence="6" id="KW-0175">Coiled coil</keyword>
<keyword evidence="3" id="KW-0597">Phosphoprotein</keyword>
<evidence type="ECO:0000256" key="5">
    <source>
        <dbReference type="ARBA" id="ARBA00022777"/>
    </source>
</evidence>
<keyword evidence="5" id="KW-0418">Kinase</keyword>
<dbReference type="Proteomes" id="UP000064893">
    <property type="component" value="Chromosome"/>
</dbReference>
<dbReference type="SMART" id="SM00065">
    <property type="entry name" value="GAF"/>
    <property type="match status" value="1"/>
</dbReference>
<dbReference type="STRING" id="1307839.L21SP5_03730"/>
<dbReference type="EC" id="2.7.13.3" evidence="2"/>
<evidence type="ECO:0000256" key="2">
    <source>
        <dbReference type="ARBA" id="ARBA00012438"/>
    </source>
</evidence>
<dbReference type="CDD" id="cd00082">
    <property type="entry name" value="HisKA"/>
    <property type="match status" value="1"/>
</dbReference>
<dbReference type="AlphaFoldDB" id="A0A0S2I4Q2"/>
<dbReference type="SUPFAM" id="SSF55781">
    <property type="entry name" value="GAF domain-like"/>
    <property type="match status" value="1"/>
</dbReference>
<evidence type="ECO:0000256" key="6">
    <source>
        <dbReference type="SAM" id="Coils"/>
    </source>
</evidence>
<dbReference type="InterPro" id="IPR036890">
    <property type="entry name" value="HATPase_C_sf"/>
</dbReference>
<dbReference type="SMART" id="SM00387">
    <property type="entry name" value="HATPase_c"/>
    <property type="match status" value="1"/>
</dbReference>
<keyword evidence="9" id="KW-1185">Reference proteome</keyword>